<dbReference type="OrthoDB" id="10598246at2759"/>
<sequence>MICSFTVLCYGFQLHIEISVNGHVDFLSSTATVRVNNVNGSEELSPLVKELCKYLIHLKRKNFCERSKKLSEALPGNGPIDNNGTSSQNSPEPLEIASGKNHCLGNCNKQNQAIENDKYDISDIQYNIIEESTENQEDIAGNDAKNIQLVIHIKKDDICNNTDYSKKVKNVNHQDTHCHNQPNKCQLNVKECIVCSKGKSNQNASNILDCNTCQSTCDVSYDSKELCKDLSNELLKTNFPEYNENCSSKCHTSFVSKCNQPNKLRLNENHNDIHTSRRCPLNMCVEYFLPYFKKCKLKICKQHEGLSEEAQPSSNTELDSKTYEDCHLSCQNFNKSKESVMKHTNKTDFGKESNLTHITQCSDKWEKQFCELDKGICSITKNISCNESDVINRNISDTVNSTSHKANKCSQNTPCCKNKCEYSDSEETSRFHGIPKNRNPQSLCCRSFRTSIYPTWADITTIRNCNCIDNCHFRKNVSHIPCNTGSLEPTPHQDNEAYKENCNCNSSHIASSRNDCTADTDNSLKFLMDKHDFNHYGLTKNDNTKSVSNYQSCKANISDTTCLKSSSVSESRNKKNSLAKKCTKDHFGAMNTNKTCEISKEHSGSVIPIFGEKNIISDYKDSKENEVIDGLNKGRDGKNCYISLMNPTIINQNDSSSKCIKIVFCSMHKPLDCDSDIICKESNTKQTIHQGLCCNDSCSNEPYFDIDDNKELVFCIRCKKSGSKLESCKCILDNIDLQLLKSNTSNEIGDVKFKSSKPKHRKDNVFTNSCDKEANDSLGLICDPCKYHNLRCSIENNNNPYINCITSSEPEICEIHDACDKGLARLCNVSHEMNTNDKNEEHSIKPCLCELTSEKEYSKQNNNSCVPINSCQNDNSTKSSQARQHKIINKNSNKSLKESKELLSDSYKCEEECSSLITDCKNASNCTAVSKSELNKIYNACNKELKSKNICEVSPDTDIKEDSEEDKISICESFPYQNLEPLINKCKDSCKKNCIDCKLLEQKCSNFCNHSANTRKLVNLYKIISVIKNILSKKCSKKVNSICEPAHEKDEASINNCYNPFIKNITDLKSKRNIFNQHVICHKINANCYANFKNDTEIPSNLCKDYKHRNSSENSKSECVKPKIKKNSCNKNELRFISCHHNNESIIENDFEKECLSGNIFRKNISLDKSNCQLKTEHCDSNNKEDQCKSIECEIEDPLCPLESDEEEIYSNDSEACCFEKDNEEWINDFYLIGPDDSSKSSDELITSLMKSKEFNCNHIPYCCFNSLRSLKKSPSHWLTRKRYTNKKLRKSKLKKRIQCTKNIIDFKSKRKCRRIARKK</sequence>
<name>A0A9P0MTS7_NEZVI</name>
<organism evidence="2 3">
    <name type="scientific">Nezara viridula</name>
    <name type="common">Southern green stink bug</name>
    <name type="synonym">Cimex viridulus</name>
    <dbReference type="NCBI Taxonomy" id="85310"/>
    <lineage>
        <taxon>Eukaryota</taxon>
        <taxon>Metazoa</taxon>
        <taxon>Ecdysozoa</taxon>
        <taxon>Arthropoda</taxon>
        <taxon>Hexapoda</taxon>
        <taxon>Insecta</taxon>
        <taxon>Pterygota</taxon>
        <taxon>Neoptera</taxon>
        <taxon>Paraneoptera</taxon>
        <taxon>Hemiptera</taxon>
        <taxon>Heteroptera</taxon>
        <taxon>Panheteroptera</taxon>
        <taxon>Pentatomomorpha</taxon>
        <taxon>Pentatomoidea</taxon>
        <taxon>Pentatomidae</taxon>
        <taxon>Pentatominae</taxon>
        <taxon>Nezara</taxon>
    </lineage>
</organism>
<dbReference type="EMBL" id="OV725081">
    <property type="protein sequence ID" value="CAH1403061.1"/>
    <property type="molecule type" value="Genomic_DNA"/>
</dbReference>
<protein>
    <submittedName>
        <fullName evidence="2">Uncharacterized protein</fullName>
    </submittedName>
</protein>
<feature type="region of interest" description="Disordered" evidence="1">
    <location>
        <begin position="74"/>
        <end position="93"/>
    </location>
</feature>
<accession>A0A9P0MTS7</accession>
<feature type="compositionally biased region" description="Polar residues" evidence="1">
    <location>
        <begin position="80"/>
        <end position="91"/>
    </location>
</feature>
<evidence type="ECO:0000313" key="2">
    <source>
        <dbReference type="EMBL" id="CAH1403061.1"/>
    </source>
</evidence>
<evidence type="ECO:0000256" key="1">
    <source>
        <dbReference type="SAM" id="MobiDB-lite"/>
    </source>
</evidence>
<keyword evidence="3" id="KW-1185">Reference proteome</keyword>
<gene>
    <name evidence="2" type="ORF">NEZAVI_LOCUS11734</name>
</gene>
<reference evidence="2" key="1">
    <citation type="submission" date="2022-01" db="EMBL/GenBank/DDBJ databases">
        <authorList>
            <person name="King R."/>
        </authorList>
    </citation>
    <scope>NUCLEOTIDE SEQUENCE</scope>
</reference>
<proteinExistence type="predicted"/>
<evidence type="ECO:0000313" key="3">
    <source>
        <dbReference type="Proteomes" id="UP001152798"/>
    </source>
</evidence>
<dbReference type="Proteomes" id="UP001152798">
    <property type="component" value="Chromosome 5"/>
</dbReference>